<keyword evidence="4" id="KW-1185">Reference proteome</keyword>
<protein>
    <submittedName>
        <fullName evidence="3">Uncharacterized protein</fullName>
    </submittedName>
</protein>
<proteinExistence type="predicted"/>
<evidence type="ECO:0000256" key="2">
    <source>
        <dbReference type="SAM" id="MobiDB-lite"/>
    </source>
</evidence>
<name>V9DYL6_PHYNI</name>
<evidence type="ECO:0000313" key="3">
    <source>
        <dbReference type="EMBL" id="ETI31122.1"/>
    </source>
</evidence>
<comment type="caution">
    <text evidence="3">The sequence shown here is derived from an EMBL/GenBank/DDBJ whole genome shotgun (WGS) entry which is preliminary data.</text>
</comment>
<dbReference type="EMBL" id="ANIZ01003810">
    <property type="protein sequence ID" value="ETI31122.1"/>
    <property type="molecule type" value="Genomic_DNA"/>
</dbReference>
<evidence type="ECO:0000256" key="1">
    <source>
        <dbReference type="SAM" id="Coils"/>
    </source>
</evidence>
<sequence length="297" mass="33890">MSVIAPPSSTPASGSLPELTRRLQDERDALRVEVDQLTRRLAQERTARSTLENEAQLRELELRHMQQHSTQAAQQARDKQIALEKELEDEVAMHKMAVLGRNTATQKNTTLAAELKAMEGKWKKELEKKEIAMAEAELAADEIQKLKADRNQLVQRTESDAKRVRELWQQIAREHEVKVNALIQELQNARQMLKDIEVTVTECRRKIGNMEETLQKTREEKAALQEQLAAAMSERSRSLEQQELDRLKEKSWGNEQHRAALELQQATNECKLHARREAAAVKERDAAVQAALQAISS</sequence>
<reference evidence="3 4" key="1">
    <citation type="submission" date="2013-11" db="EMBL/GenBank/DDBJ databases">
        <title>The Genome Sequence of Phytophthora parasitica P1569.</title>
        <authorList>
            <consortium name="The Broad Institute Genomics Platform"/>
            <person name="Russ C."/>
            <person name="Tyler B."/>
            <person name="Panabieres F."/>
            <person name="Shan W."/>
            <person name="Tripathy S."/>
            <person name="Grunwald N."/>
            <person name="Machado M."/>
            <person name="Johnson C.S."/>
            <person name="Arredondo F."/>
            <person name="Hong C."/>
            <person name="Coffey M."/>
            <person name="Young S.K."/>
            <person name="Zeng Q."/>
            <person name="Gargeya S."/>
            <person name="Fitzgerald M."/>
            <person name="Abouelleil A."/>
            <person name="Alvarado L."/>
            <person name="Chapman S.B."/>
            <person name="Gainer-Dewar J."/>
            <person name="Goldberg J."/>
            <person name="Griggs A."/>
            <person name="Gujja S."/>
            <person name="Hansen M."/>
            <person name="Howarth C."/>
            <person name="Imamovic A."/>
            <person name="Ireland A."/>
            <person name="Larimer J."/>
            <person name="McCowan C."/>
            <person name="Murphy C."/>
            <person name="Pearson M."/>
            <person name="Poon T.W."/>
            <person name="Priest M."/>
            <person name="Roberts A."/>
            <person name="Saif S."/>
            <person name="Shea T."/>
            <person name="Sykes S."/>
            <person name="Wortman J."/>
            <person name="Nusbaum C."/>
            <person name="Birren B."/>
        </authorList>
    </citation>
    <scope>NUCLEOTIDE SEQUENCE [LARGE SCALE GENOMIC DNA]</scope>
    <source>
        <strain evidence="3 4">P1569</strain>
    </source>
</reference>
<dbReference type="HOGENOM" id="CLU_045767_0_0_1"/>
<dbReference type="OrthoDB" id="68989at2759"/>
<feature type="region of interest" description="Disordered" evidence="2">
    <location>
        <begin position="1"/>
        <end position="20"/>
    </location>
</feature>
<dbReference type="AlphaFoldDB" id="V9DYL6"/>
<accession>V9DYL6</accession>
<dbReference type="eggNOG" id="ENOG502RZ7J">
    <property type="taxonomic scope" value="Eukaryota"/>
</dbReference>
<feature type="coiled-coil region" evidence="1">
    <location>
        <begin position="124"/>
        <end position="250"/>
    </location>
</feature>
<keyword evidence="1" id="KW-0175">Coiled coil</keyword>
<organism evidence="3 4">
    <name type="scientific">Phytophthora nicotianae P1569</name>
    <dbReference type="NCBI Taxonomy" id="1317065"/>
    <lineage>
        <taxon>Eukaryota</taxon>
        <taxon>Sar</taxon>
        <taxon>Stramenopiles</taxon>
        <taxon>Oomycota</taxon>
        <taxon>Peronosporomycetes</taxon>
        <taxon>Peronosporales</taxon>
        <taxon>Peronosporaceae</taxon>
        <taxon>Phytophthora</taxon>
    </lineage>
</organism>
<evidence type="ECO:0000313" key="4">
    <source>
        <dbReference type="Proteomes" id="UP000018721"/>
    </source>
</evidence>
<feature type="coiled-coil region" evidence="1">
    <location>
        <begin position="20"/>
        <end position="54"/>
    </location>
</feature>
<dbReference type="Proteomes" id="UP000018721">
    <property type="component" value="Unassembled WGS sequence"/>
</dbReference>
<gene>
    <name evidence="3" type="ORF">F443_21846</name>
</gene>